<dbReference type="PROSITE" id="PS50011">
    <property type="entry name" value="PROTEIN_KINASE_DOM"/>
    <property type="match status" value="1"/>
</dbReference>
<evidence type="ECO:0000256" key="1">
    <source>
        <dbReference type="ARBA" id="ARBA00022741"/>
    </source>
</evidence>
<dbReference type="EMBL" id="CAJOAX010001287">
    <property type="protein sequence ID" value="CAF3702605.1"/>
    <property type="molecule type" value="Genomic_DNA"/>
</dbReference>
<dbReference type="GO" id="GO:0004674">
    <property type="term" value="F:protein serine/threonine kinase activity"/>
    <property type="evidence" value="ECO:0007669"/>
    <property type="project" value="TreeGrafter"/>
</dbReference>
<evidence type="ECO:0000313" key="6">
    <source>
        <dbReference type="EMBL" id="CAF3702605.1"/>
    </source>
</evidence>
<reference evidence="6" key="1">
    <citation type="submission" date="2021-02" db="EMBL/GenBank/DDBJ databases">
        <authorList>
            <person name="Nowell W R."/>
        </authorList>
    </citation>
    <scope>NUCLEOTIDE SEQUENCE</scope>
</reference>
<gene>
    <name evidence="6" type="ORF">OTI717_LOCUS12634</name>
</gene>
<dbReference type="Pfam" id="PF07714">
    <property type="entry name" value="PK_Tyr_Ser-Thr"/>
    <property type="match status" value="1"/>
</dbReference>
<dbReference type="Proteomes" id="UP000663823">
    <property type="component" value="Unassembled WGS sequence"/>
</dbReference>
<dbReference type="InterPro" id="IPR011009">
    <property type="entry name" value="Kinase-like_dom_sf"/>
</dbReference>
<feature type="coiled-coil region" evidence="4">
    <location>
        <begin position="20"/>
        <end position="61"/>
    </location>
</feature>
<dbReference type="Gene3D" id="1.10.510.10">
    <property type="entry name" value="Transferase(Phosphotransferase) domain 1"/>
    <property type="match status" value="2"/>
</dbReference>
<dbReference type="InterPro" id="IPR051681">
    <property type="entry name" value="Ser/Thr_Kinases-Pseudokinases"/>
</dbReference>
<name>A0A818UST5_9BILA</name>
<dbReference type="AlphaFoldDB" id="A0A818UST5"/>
<dbReference type="InterPro" id="IPR001245">
    <property type="entry name" value="Ser-Thr/Tyr_kinase_cat_dom"/>
</dbReference>
<dbReference type="Pfam" id="PF00069">
    <property type="entry name" value="Pkinase"/>
    <property type="match status" value="1"/>
</dbReference>
<protein>
    <recommendedName>
        <fullName evidence="5">Protein kinase domain-containing protein</fullName>
    </recommendedName>
</protein>
<dbReference type="PROSITE" id="PS00107">
    <property type="entry name" value="PROTEIN_KINASE_ATP"/>
    <property type="match status" value="1"/>
</dbReference>
<organism evidence="6 7">
    <name type="scientific">Rotaria sordida</name>
    <dbReference type="NCBI Taxonomy" id="392033"/>
    <lineage>
        <taxon>Eukaryota</taxon>
        <taxon>Metazoa</taxon>
        <taxon>Spiralia</taxon>
        <taxon>Gnathifera</taxon>
        <taxon>Rotifera</taxon>
        <taxon>Eurotatoria</taxon>
        <taxon>Bdelloidea</taxon>
        <taxon>Philodinida</taxon>
        <taxon>Philodinidae</taxon>
        <taxon>Rotaria</taxon>
    </lineage>
</organism>
<keyword evidence="4" id="KW-0175">Coiled coil</keyword>
<evidence type="ECO:0000256" key="2">
    <source>
        <dbReference type="ARBA" id="ARBA00022840"/>
    </source>
</evidence>
<evidence type="ECO:0000256" key="3">
    <source>
        <dbReference type="PROSITE-ProRule" id="PRU10141"/>
    </source>
</evidence>
<dbReference type="InterPro" id="IPR017441">
    <property type="entry name" value="Protein_kinase_ATP_BS"/>
</dbReference>
<dbReference type="PANTHER" id="PTHR44329">
    <property type="entry name" value="SERINE/THREONINE-PROTEIN KINASE TNNI3K-RELATED"/>
    <property type="match status" value="1"/>
</dbReference>
<feature type="domain" description="Protein kinase" evidence="5">
    <location>
        <begin position="100"/>
        <end position="337"/>
    </location>
</feature>
<keyword evidence="2 3" id="KW-0067">ATP-binding</keyword>
<dbReference type="InterPro" id="IPR000719">
    <property type="entry name" value="Prot_kinase_dom"/>
</dbReference>
<dbReference type="SUPFAM" id="SSF56112">
    <property type="entry name" value="Protein kinase-like (PK-like)"/>
    <property type="match status" value="1"/>
</dbReference>
<dbReference type="GO" id="GO:0005524">
    <property type="term" value="F:ATP binding"/>
    <property type="evidence" value="ECO:0007669"/>
    <property type="project" value="UniProtKB-UniRule"/>
</dbReference>
<proteinExistence type="predicted"/>
<evidence type="ECO:0000313" key="7">
    <source>
        <dbReference type="Proteomes" id="UP000663823"/>
    </source>
</evidence>
<accession>A0A818UST5</accession>
<dbReference type="PANTHER" id="PTHR44329:SF298">
    <property type="entry name" value="MIXED LINEAGE KINASE DOMAIN-LIKE PROTEIN"/>
    <property type="match status" value="1"/>
</dbReference>
<sequence length="344" mass="39511">MTDLNLVLNINSLCDHRQDLDEQKKNRAELSSKLDDITLKVNEQRRESLDLSQTLKELNQRFNSLYENPQINSLKNDKSTEKTKIDDEARLFLHIPSLDLRQEECIGQGGFADIYCGTWISHDHCIAIKVIRIQNLTDDIRKEFLNEIAIMRSIRYDHILTVFGVCIEPGYNALVVEYMKLGSLFEVLQKKNPLLSWNNRWSIVLQITKVKVSDFGLAKIRQKTNRQMIKLSEQQSIVGTLQWTAPKLLKLERSSNASDIYSLAIILWELATRSVPYDQLDEKTIGWSICAGNRLKIPNYVPSDVASIISNAWNQDPTKRSTCLQIIADIKKAMAFNTNNIKTE</sequence>
<evidence type="ECO:0000259" key="5">
    <source>
        <dbReference type="PROSITE" id="PS50011"/>
    </source>
</evidence>
<feature type="binding site" evidence="3">
    <location>
        <position position="129"/>
    </location>
    <ligand>
        <name>ATP</name>
        <dbReference type="ChEBI" id="CHEBI:30616"/>
    </ligand>
</feature>
<comment type="caution">
    <text evidence="6">The sequence shown here is derived from an EMBL/GenBank/DDBJ whole genome shotgun (WGS) entry which is preliminary data.</text>
</comment>
<keyword evidence="1 3" id="KW-0547">Nucleotide-binding</keyword>
<evidence type="ECO:0000256" key="4">
    <source>
        <dbReference type="SAM" id="Coils"/>
    </source>
</evidence>